<organism evidence="1 2">
    <name type="scientific">Aspergillus fumigatiaffinis</name>
    <dbReference type="NCBI Taxonomy" id="340414"/>
    <lineage>
        <taxon>Eukaryota</taxon>
        <taxon>Fungi</taxon>
        <taxon>Dikarya</taxon>
        <taxon>Ascomycota</taxon>
        <taxon>Pezizomycotina</taxon>
        <taxon>Eurotiomycetes</taxon>
        <taxon>Eurotiomycetidae</taxon>
        <taxon>Eurotiales</taxon>
        <taxon>Aspergillaceae</taxon>
        <taxon>Aspergillus</taxon>
        <taxon>Aspergillus subgen. Fumigati</taxon>
    </lineage>
</organism>
<proteinExistence type="predicted"/>
<dbReference type="OrthoDB" id="2123952at2759"/>
<dbReference type="Proteomes" id="UP000653565">
    <property type="component" value="Unassembled WGS sequence"/>
</dbReference>
<sequence>MASEPVDEYTHNIAPCSQDDWSLIMGSPMSQFPLTIPHPMGQAVGYSAGSTAPGGSEMDPFGAFPAHSATNGAAEWQEPFESVLQTLPCPAPVSQVLADDHPQLTHIVDMPLAQCMTRECMPPCYSLGITALGPLGESAYISPYLDPVRSMIDRFWNISVTSSDSEDAAPQIFLAASLLDALFQVSMPTYSSRHGSINEAYKWVAIAAASQFTVQEDDLPGTGGSHGRARDIAWATWQRAKQMVFENIAATRSFRLALCLLLLGTLLPPTTPEGSSSVLEDAAYATREGLQRLQMLCAEARAHCVPDPDLSRDPPYRTSRVEAARRAHPVQTLPSDVQKYILELIAAVEWLASMSHAAAVVHSGSVICTATRFVHCNRSSDWTIDIMREQVWGYRQDFEDSIIARAQADTYRVTALWGRPISDEIVARAVSQAGSIAILLWQTLAVFTLKFEQLRTDKVQYEELHRCYSAMTNLIDVWRLAWGEIDRSAAMSLHRSRPNVLRSVYFCSTDVDLAILLFCELICQLESQLAQQISLSPSSSTARERLWNALKEKRACHRDQRRMSAMQISHLAMASQGVSSPGFQGKSGLKANVEDISAHPYPTLAVQAHKLAAKALADEIQCSISQMDARRISELTVGLESCMQGLQRLQAALVVFPEMSSDIDRLFL</sequence>
<comment type="caution">
    <text evidence="1">The sequence shown here is derived from an EMBL/GenBank/DDBJ whole genome shotgun (WGS) entry which is preliminary data.</text>
</comment>
<name>A0A8H4HDU2_9EURO</name>
<accession>A0A8H4HDU2</accession>
<evidence type="ECO:0000313" key="2">
    <source>
        <dbReference type="Proteomes" id="UP000653565"/>
    </source>
</evidence>
<keyword evidence="2" id="KW-1185">Reference proteome</keyword>
<evidence type="ECO:0000313" key="1">
    <source>
        <dbReference type="EMBL" id="KAF4231173.1"/>
    </source>
</evidence>
<dbReference type="AlphaFoldDB" id="A0A8H4HDU2"/>
<dbReference type="EMBL" id="JAAAPX010000106">
    <property type="protein sequence ID" value="KAF4231173.1"/>
    <property type="molecule type" value="Genomic_DNA"/>
</dbReference>
<protein>
    <submittedName>
        <fullName evidence="1">Uncharacterized protein</fullName>
    </submittedName>
</protein>
<gene>
    <name evidence="1" type="ORF">CNMCM6805_000262</name>
</gene>
<reference evidence="1" key="2">
    <citation type="submission" date="2020-04" db="EMBL/GenBank/DDBJ databases">
        <authorList>
            <person name="Santos R.A.C."/>
            <person name="Steenwyk J.L."/>
            <person name="Rivero-Menendez O."/>
            <person name="Mead M.E."/>
            <person name="Silva L.P."/>
            <person name="Bastos R.W."/>
            <person name="Alastruey-Izquierdo A."/>
            <person name="Goldman G.H."/>
            <person name="Rokas A."/>
        </authorList>
    </citation>
    <scope>NUCLEOTIDE SEQUENCE</scope>
    <source>
        <strain evidence="1">CNM-CM6805</strain>
    </source>
</reference>
<reference evidence="1" key="1">
    <citation type="journal article" date="2020" name="bioRxiv">
        <title>Genomic and phenotypic heterogeneity of clinical isolates of the human pathogens Aspergillus fumigatus, Aspergillus lentulus and Aspergillus fumigatiaffinis.</title>
        <authorList>
            <person name="dos Santos R.A.C."/>
            <person name="Steenwyk J.L."/>
            <person name="Rivero-Menendez O."/>
            <person name="Mead M.E."/>
            <person name="Silva L.P."/>
            <person name="Bastos R.W."/>
            <person name="Alastruey-Izquierdo A."/>
            <person name="Goldman G.H."/>
            <person name="Rokas A."/>
        </authorList>
    </citation>
    <scope>NUCLEOTIDE SEQUENCE</scope>
    <source>
        <strain evidence="1">CNM-CM6805</strain>
    </source>
</reference>